<name>A0A261XYQ0_9FUNG</name>
<dbReference type="SMART" id="SM00320">
    <property type="entry name" value="WD40"/>
    <property type="match status" value="5"/>
</dbReference>
<dbReference type="PANTHER" id="PTHR19848:SF8">
    <property type="entry name" value="F-BOX AND WD REPEAT DOMAIN CONTAINING 7"/>
    <property type="match status" value="1"/>
</dbReference>
<dbReference type="EMBL" id="MVBO01000085">
    <property type="protein sequence ID" value="OZJ03438.1"/>
    <property type="molecule type" value="Genomic_DNA"/>
</dbReference>
<dbReference type="PROSITE" id="PS50082">
    <property type="entry name" value="WD_REPEATS_2"/>
    <property type="match status" value="1"/>
</dbReference>
<dbReference type="InterPro" id="IPR036322">
    <property type="entry name" value="WD40_repeat_dom_sf"/>
</dbReference>
<evidence type="ECO:0000313" key="4">
    <source>
        <dbReference type="EMBL" id="OZJ03438.1"/>
    </source>
</evidence>
<accession>A0A261XYQ0</accession>
<dbReference type="SUPFAM" id="SSF50978">
    <property type="entry name" value="WD40 repeat-like"/>
    <property type="match status" value="1"/>
</dbReference>
<comment type="caution">
    <text evidence="4">The sequence shown here is derived from an EMBL/GenBank/DDBJ whole genome shotgun (WGS) entry which is preliminary data.</text>
</comment>
<evidence type="ECO:0000256" key="3">
    <source>
        <dbReference type="PROSITE-ProRule" id="PRU00221"/>
    </source>
</evidence>
<dbReference type="InterPro" id="IPR015943">
    <property type="entry name" value="WD40/YVTN_repeat-like_dom_sf"/>
</dbReference>
<gene>
    <name evidence="4" type="ORF">BZG36_03181</name>
</gene>
<dbReference type="InterPro" id="IPR001680">
    <property type="entry name" value="WD40_rpt"/>
</dbReference>
<organism evidence="4 5">
    <name type="scientific">Bifiguratus adelaidae</name>
    <dbReference type="NCBI Taxonomy" id="1938954"/>
    <lineage>
        <taxon>Eukaryota</taxon>
        <taxon>Fungi</taxon>
        <taxon>Fungi incertae sedis</taxon>
        <taxon>Mucoromycota</taxon>
        <taxon>Mucoromycotina</taxon>
        <taxon>Endogonomycetes</taxon>
        <taxon>Endogonales</taxon>
        <taxon>Endogonales incertae sedis</taxon>
        <taxon>Bifiguratus</taxon>
    </lineage>
</organism>
<dbReference type="AlphaFoldDB" id="A0A261XYQ0"/>
<dbReference type="Pfam" id="PF00400">
    <property type="entry name" value="WD40"/>
    <property type="match status" value="3"/>
</dbReference>
<dbReference type="OrthoDB" id="1932312at2759"/>
<dbReference type="Gene3D" id="2.130.10.10">
    <property type="entry name" value="YVTN repeat-like/Quinoprotein amine dehydrogenase"/>
    <property type="match status" value="2"/>
</dbReference>
<keyword evidence="5" id="KW-1185">Reference proteome</keyword>
<dbReference type="PROSITE" id="PS50896">
    <property type="entry name" value="LISH"/>
    <property type="match status" value="1"/>
</dbReference>
<dbReference type="PANTHER" id="PTHR19848">
    <property type="entry name" value="WD40 REPEAT PROTEIN"/>
    <property type="match status" value="1"/>
</dbReference>
<proteinExistence type="predicted"/>
<keyword evidence="2" id="KW-0677">Repeat</keyword>
<evidence type="ECO:0000313" key="5">
    <source>
        <dbReference type="Proteomes" id="UP000242875"/>
    </source>
</evidence>
<dbReference type="Proteomes" id="UP000242875">
    <property type="component" value="Unassembled WGS sequence"/>
</dbReference>
<feature type="repeat" description="WD" evidence="3">
    <location>
        <begin position="143"/>
        <end position="185"/>
    </location>
</feature>
<evidence type="ECO:0000256" key="2">
    <source>
        <dbReference type="ARBA" id="ARBA00022737"/>
    </source>
</evidence>
<reference evidence="4 5" key="1">
    <citation type="journal article" date="2017" name="Mycologia">
        <title>Bifiguratus adelaidae, gen. et sp. nov., a new member of Mucoromycotina in endophytic and soil-dwelling habitats.</title>
        <authorList>
            <person name="Torres-Cruz T.J."/>
            <person name="Billingsley Tobias T.L."/>
            <person name="Almatruk M."/>
            <person name="Hesse C."/>
            <person name="Kuske C.R."/>
            <person name="Desiro A."/>
            <person name="Benucci G.M."/>
            <person name="Bonito G."/>
            <person name="Stajich J.E."/>
            <person name="Dunlap C."/>
            <person name="Arnold A.E."/>
            <person name="Porras-Alfaro A."/>
        </authorList>
    </citation>
    <scope>NUCLEOTIDE SEQUENCE [LARGE SCALE GENOMIC DNA]</scope>
    <source>
        <strain evidence="4 5">AZ0501</strain>
    </source>
</reference>
<dbReference type="InterPro" id="IPR006594">
    <property type="entry name" value="LisH"/>
</dbReference>
<evidence type="ECO:0000256" key="1">
    <source>
        <dbReference type="ARBA" id="ARBA00022574"/>
    </source>
</evidence>
<sequence length="420" mass="47057">MSMKPWAFALVASYLEAEGYDKTLALLRHEAEDFLSEQQEAVEKAPKTPLTDILEEYQVSCLGRSVQSLAVASQDSLIFQTKYAKPLQVDTQEPYVEGHNVISLATTSLPQNETQAVTWLAASLSNKDIRIYDLSKETALKTLRPHNAPALTLDFHPTSPNVLLSGSMDGTIALTNVETGETIQQFKDHTKYIVQAKFSLDGQNIATASRDGFVKAYHRTTTEDEWQLAKTFGPFGDAVECLAFLDATTIIIGARGDNYLYYIDIVSGKIEKYNLNANGDNWISFMPMHISVNPWDPNYILISTDQASGRLILMRSRSMEQVRNYYGTPQNAFGQPRHLWLPGGNLFVTIGDDFTCRIWSTASGECYGYLKGHEGIVRALIWCPDANQKDDEDTPYIDQGCVITAGFDHCIRRWRLKPVE</sequence>
<protein>
    <submittedName>
        <fullName evidence="4">Uncharacterized protein</fullName>
    </submittedName>
</protein>
<keyword evidence="1 3" id="KW-0853">WD repeat</keyword>